<dbReference type="PROSITE" id="PS50011">
    <property type="entry name" value="PROTEIN_KINASE_DOM"/>
    <property type="match status" value="1"/>
</dbReference>
<dbReference type="SUPFAM" id="SSF56112">
    <property type="entry name" value="Protein kinase-like (PK-like)"/>
    <property type="match status" value="1"/>
</dbReference>
<evidence type="ECO:0000256" key="9">
    <source>
        <dbReference type="PROSITE-ProRule" id="PRU10141"/>
    </source>
</evidence>
<dbReference type="InterPro" id="IPR011009">
    <property type="entry name" value="Kinase-like_dom_sf"/>
</dbReference>
<evidence type="ECO:0000256" key="10">
    <source>
        <dbReference type="SAM" id="MobiDB-lite"/>
    </source>
</evidence>
<keyword evidence="3" id="KW-0808">Transferase</keyword>
<comment type="caution">
    <text evidence="14">The sequence shown here is derived from an EMBL/GenBank/DDBJ whole genome shotgun (WGS) entry which is preliminary data.</text>
</comment>
<keyword evidence="11" id="KW-0812">Transmembrane</keyword>
<evidence type="ECO:0000313" key="15">
    <source>
        <dbReference type="Proteomes" id="UP000886787"/>
    </source>
</evidence>
<feature type="transmembrane region" description="Helical" evidence="11">
    <location>
        <begin position="329"/>
        <end position="350"/>
    </location>
</feature>
<dbReference type="PANTHER" id="PTHR43289">
    <property type="entry name" value="MITOGEN-ACTIVATED PROTEIN KINASE KINASE KINASE 20-RELATED"/>
    <property type="match status" value="1"/>
</dbReference>
<sequence>MDKYSGKKLDSRYEIHELIGVGGMAMVYRAYDTIDDRVVAIKILKDEFSASEEFVRRFKNESKAIAVLSHPNIVKVYDVSFGDMIQYIVMEYIDGITLKEYIDNQQQINWKEAVHFTVQILQALQHAHEKGIVHRDIKPQNIMLLQDGTIKVTDFGIARFSNMETRTMTDKAIGSVHYIAPEQARGDLTDGKSDIYSVGVMLYEMITGKLPFEADNAVSVAIMQLQSNPRPPQEINPSIPDGLEEITIKAMQKDPRQRYQTAGEMLKDIELFRQNPSIRFEYTYLTNEEPAKIADAIHDVRAVDRKKYDDSFENIQEEAEKRKSPTTNIVIGVVLSFALVAIVCVVVALFNACEGDASAAVPIPNFVGQNIDDVRNNPEYKFTWEIQNSFDPDQAVGTILKQDPEPSNKMIREGSVITLTVNSTNTLVSVPYVNGEPEDSARQKIEQKNLETEIIYVLDDSTAEGMVRDTSPKAGSEVEVDSVVKIFVSRTKNTEATKIPVPNVLGKTLDEAKYTLETENGFVVDYEYNDEVDKPQDTVIAQSPLYDTRLEAGSTVKLIVARGISRESTVQIYVDLPEDVEDTVFLRVTVDGVVNETYSKYVVPKYNSTYTIEVTGTGNTNVVVDLDGNVYREYVVNFDTQEVTTTRYDYVYPTTEPPTEAPTEAPTEPETWWSPEEPTDPYEYY</sequence>
<dbReference type="Gene3D" id="3.30.200.20">
    <property type="entry name" value="Phosphorylase Kinase, domain 1"/>
    <property type="match status" value="1"/>
</dbReference>
<feature type="domain" description="PASTA" evidence="13">
    <location>
        <begin position="424"/>
        <end position="490"/>
    </location>
</feature>
<evidence type="ECO:0000256" key="11">
    <source>
        <dbReference type="SAM" id="Phobius"/>
    </source>
</evidence>
<dbReference type="PROSITE" id="PS00107">
    <property type="entry name" value="PROTEIN_KINASE_ATP"/>
    <property type="match status" value="1"/>
</dbReference>
<dbReference type="PROSITE" id="PS51178">
    <property type="entry name" value="PASTA"/>
    <property type="match status" value="3"/>
</dbReference>
<evidence type="ECO:0000256" key="8">
    <source>
        <dbReference type="ARBA" id="ARBA00048679"/>
    </source>
</evidence>
<protein>
    <recommendedName>
        <fullName evidence="1">non-specific serine/threonine protein kinase</fullName>
        <ecNumber evidence="1">2.7.11.1</ecNumber>
    </recommendedName>
</protein>
<evidence type="ECO:0000256" key="6">
    <source>
        <dbReference type="ARBA" id="ARBA00022840"/>
    </source>
</evidence>
<comment type="catalytic activity">
    <reaction evidence="8">
        <text>L-seryl-[protein] + ATP = O-phospho-L-seryl-[protein] + ADP + H(+)</text>
        <dbReference type="Rhea" id="RHEA:17989"/>
        <dbReference type="Rhea" id="RHEA-COMP:9863"/>
        <dbReference type="Rhea" id="RHEA-COMP:11604"/>
        <dbReference type="ChEBI" id="CHEBI:15378"/>
        <dbReference type="ChEBI" id="CHEBI:29999"/>
        <dbReference type="ChEBI" id="CHEBI:30616"/>
        <dbReference type="ChEBI" id="CHEBI:83421"/>
        <dbReference type="ChEBI" id="CHEBI:456216"/>
        <dbReference type="EC" id="2.7.11.1"/>
    </reaction>
</comment>
<evidence type="ECO:0000259" key="13">
    <source>
        <dbReference type="PROSITE" id="PS51178"/>
    </source>
</evidence>
<evidence type="ECO:0000256" key="3">
    <source>
        <dbReference type="ARBA" id="ARBA00022679"/>
    </source>
</evidence>
<dbReference type="Proteomes" id="UP000886787">
    <property type="component" value="Unassembled WGS sequence"/>
</dbReference>
<keyword evidence="11" id="KW-1133">Transmembrane helix</keyword>
<reference evidence="14" key="2">
    <citation type="journal article" date="2021" name="PeerJ">
        <title>Extensive microbial diversity within the chicken gut microbiome revealed by metagenomics and culture.</title>
        <authorList>
            <person name="Gilroy R."/>
            <person name="Ravi A."/>
            <person name="Getino M."/>
            <person name="Pursley I."/>
            <person name="Horton D.L."/>
            <person name="Alikhan N.F."/>
            <person name="Baker D."/>
            <person name="Gharbi K."/>
            <person name="Hall N."/>
            <person name="Watson M."/>
            <person name="Adriaenssens E.M."/>
            <person name="Foster-Nyarko E."/>
            <person name="Jarju S."/>
            <person name="Secka A."/>
            <person name="Antonio M."/>
            <person name="Oren A."/>
            <person name="Chaudhuri R.R."/>
            <person name="La Ragione R."/>
            <person name="Hildebrand F."/>
            <person name="Pallen M.J."/>
        </authorList>
    </citation>
    <scope>NUCLEOTIDE SEQUENCE</scope>
    <source>
        <strain evidence="14">ChiSjej1B19-3389</strain>
    </source>
</reference>
<accession>A0A9D0ZIW4</accession>
<dbReference type="InterPro" id="IPR000719">
    <property type="entry name" value="Prot_kinase_dom"/>
</dbReference>
<keyword evidence="6 9" id="KW-0067">ATP-binding</keyword>
<dbReference type="InterPro" id="IPR017441">
    <property type="entry name" value="Protein_kinase_ATP_BS"/>
</dbReference>
<evidence type="ECO:0000256" key="4">
    <source>
        <dbReference type="ARBA" id="ARBA00022741"/>
    </source>
</evidence>
<dbReference type="AlphaFoldDB" id="A0A9D0ZIW4"/>
<dbReference type="Pfam" id="PF00069">
    <property type="entry name" value="Pkinase"/>
    <property type="match status" value="1"/>
</dbReference>
<dbReference type="EC" id="2.7.11.1" evidence="1"/>
<evidence type="ECO:0000256" key="1">
    <source>
        <dbReference type="ARBA" id="ARBA00012513"/>
    </source>
</evidence>
<dbReference type="InterPro" id="IPR008271">
    <property type="entry name" value="Ser/Thr_kinase_AS"/>
</dbReference>
<evidence type="ECO:0000256" key="5">
    <source>
        <dbReference type="ARBA" id="ARBA00022777"/>
    </source>
</evidence>
<keyword evidence="2" id="KW-0723">Serine/threonine-protein kinase</keyword>
<feature type="domain" description="PASTA" evidence="13">
    <location>
        <begin position="357"/>
        <end position="423"/>
    </location>
</feature>
<dbReference type="Gene3D" id="3.30.10.20">
    <property type="match status" value="3"/>
</dbReference>
<dbReference type="InterPro" id="IPR005543">
    <property type="entry name" value="PASTA_dom"/>
</dbReference>
<evidence type="ECO:0000256" key="7">
    <source>
        <dbReference type="ARBA" id="ARBA00047899"/>
    </source>
</evidence>
<feature type="binding site" evidence="9">
    <location>
        <position position="42"/>
    </location>
    <ligand>
        <name>ATP</name>
        <dbReference type="ChEBI" id="CHEBI:30616"/>
    </ligand>
</feature>
<feature type="region of interest" description="Disordered" evidence="10">
    <location>
        <begin position="653"/>
        <end position="685"/>
    </location>
</feature>
<gene>
    <name evidence="14" type="primary">pknB</name>
    <name evidence="14" type="ORF">IAD32_08795</name>
</gene>
<name>A0A9D0ZIW4_9FIRM</name>
<dbReference type="PROSITE" id="PS00108">
    <property type="entry name" value="PROTEIN_KINASE_ST"/>
    <property type="match status" value="1"/>
</dbReference>
<keyword evidence="5 14" id="KW-0418">Kinase</keyword>
<dbReference type="CDD" id="cd14014">
    <property type="entry name" value="STKc_PknB_like"/>
    <property type="match status" value="1"/>
</dbReference>
<dbReference type="EMBL" id="DVFW01000047">
    <property type="protein sequence ID" value="HIQ81360.1"/>
    <property type="molecule type" value="Genomic_DNA"/>
</dbReference>
<comment type="catalytic activity">
    <reaction evidence="7">
        <text>L-threonyl-[protein] + ATP = O-phospho-L-threonyl-[protein] + ADP + H(+)</text>
        <dbReference type="Rhea" id="RHEA:46608"/>
        <dbReference type="Rhea" id="RHEA-COMP:11060"/>
        <dbReference type="Rhea" id="RHEA-COMP:11605"/>
        <dbReference type="ChEBI" id="CHEBI:15378"/>
        <dbReference type="ChEBI" id="CHEBI:30013"/>
        <dbReference type="ChEBI" id="CHEBI:30616"/>
        <dbReference type="ChEBI" id="CHEBI:61977"/>
        <dbReference type="ChEBI" id="CHEBI:456216"/>
        <dbReference type="EC" id="2.7.11.1"/>
    </reaction>
</comment>
<dbReference type="FunFam" id="3.30.200.20:FF:000035">
    <property type="entry name" value="Serine/threonine protein kinase Stk1"/>
    <property type="match status" value="1"/>
</dbReference>
<dbReference type="GO" id="GO:0005524">
    <property type="term" value="F:ATP binding"/>
    <property type="evidence" value="ECO:0007669"/>
    <property type="project" value="UniProtKB-UniRule"/>
</dbReference>
<evidence type="ECO:0000256" key="2">
    <source>
        <dbReference type="ARBA" id="ARBA00022527"/>
    </source>
</evidence>
<dbReference type="SMART" id="SM00220">
    <property type="entry name" value="S_TKc"/>
    <property type="match status" value="1"/>
</dbReference>
<keyword evidence="11" id="KW-0472">Membrane</keyword>
<dbReference type="FunFam" id="1.10.510.10:FF:000021">
    <property type="entry name" value="Serine/threonine protein kinase"/>
    <property type="match status" value="1"/>
</dbReference>
<proteinExistence type="predicted"/>
<organism evidence="14 15">
    <name type="scientific">Candidatus Scatavimonas merdigallinarum</name>
    <dbReference type="NCBI Taxonomy" id="2840914"/>
    <lineage>
        <taxon>Bacteria</taxon>
        <taxon>Bacillati</taxon>
        <taxon>Bacillota</taxon>
        <taxon>Clostridia</taxon>
        <taxon>Eubacteriales</taxon>
        <taxon>Oscillospiraceae</taxon>
        <taxon>Oscillospiraceae incertae sedis</taxon>
        <taxon>Candidatus Scatavimonas</taxon>
    </lineage>
</organism>
<keyword evidence="4 9" id="KW-0547">Nucleotide-binding</keyword>
<evidence type="ECO:0000313" key="14">
    <source>
        <dbReference type="EMBL" id="HIQ81360.1"/>
    </source>
</evidence>
<dbReference type="NCBIfam" id="NF033483">
    <property type="entry name" value="PknB_PASTA_kin"/>
    <property type="match status" value="1"/>
</dbReference>
<feature type="domain" description="Protein kinase" evidence="12">
    <location>
        <begin position="13"/>
        <end position="272"/>
    </location>
</feature>
<reference evidence="14" key="1">
    <citation type="submission" date="2020-10" db="EMBL/GenBank/DDBJ databases">
        <authorList>
            <person name="Gilroy R."/>
        </authorList>
    </citation>
    <scope>NUCLEOTIDE SEQUENCE</scope>
    <source>
        <strain evidence="14">ChiSjej1B19-3389</strain>
    </source>
</reference>
<evidence type="ECO:0000259" key="12">
    <source>
        <dbReference type="PROSITE" id="PS50011"/>
    </source>
</evidence>
<feature type="domain" description="PASTA" evidence="13">
    <location>
        <begin position="495"/>
        <end position="562"/>
    </location>
</feature>
<dbReference type="GO" id="GO:0004674">
    <property type="term" value="F:protein serine/threonine kinase activity"/>
    <property type="evidence" value="ECO:0007669"/>
    <property type="project" value="UniProtKB-KW"/>
</dbReference>
<feature type="compositionally biased region" description="Low complexity" evidence="10">
    <location>
        <begin position="661"/>
        <end position="676"/>
    </location>
</feature>
<dbReference type="Pfam" id="PF03793">
    <property type="entry name" value="PASTA"/>
    <property type="match status" value="3"/>
</dbReference>
<dbReference type="PANTHER" id="PTHR43289:SF34">
    <property type="entry name" value="SERINE_THREONINE-PROTEIN KINASE YBDM-RELATED"/>
    <property type="match status" value="1"/>
</dbReference>
<dbReference type="CDD" id="cd06577">
    <property type="entry name" value="PASTA_pknB"/>
    <property type="match status" value="3"/>
</dbReference>
<dbReference type="Gene3D" id="1.10.510.10">
    <property type="entry name" value="Transferase(Phosphotransferase) domain 1"/>
    <property type="match status" value="1"/>
</dbReference>
<dbReference type="SMART" id="SM00740">
    <property type="entry name" value="PASTA"/>
    <property type="match status" value="3"/>
</dbReference>